<protein>
    <submittedName>
        <fullName evidence="2">Uncharacterized protein</fullName>
    </submittedName>
</protein>
<keyword evidence="1" id="KW-0812">Transmembrane</keyword>
<dbReference type="KEGG" id="vg:36842919"/>
<evidence type="ECO:0000256" key="1">
    <source>
        <dbReference type="SAM" id="Phobius"/>
    </source>
</evidence>
<gene>
    <name evidence="2" type="ORF">pneo_cds_599</name>
</gene>
<reference evidence="2" key="1">
    <citation type="journal article" date="2018" name="Nat. Commun.">
        <title>Diversity and evolution of the emerging Pandoraviridae family.</title>
        <authorList>
            <person name="Legendre M."/>
            <person name="Fabre E."/>
            <person name="Poirot O."/>
            <person name="Jeudy S."/>
            <person name="Lartigue A."/>
            <person name="Alempic J.M."/>
            <person name="Beucher L."/>
            <person name="Philippe N."/>
            <person name="Bertaux L."/>
            <person name="Christo-Foroux E."/>
            <person name="Labadie K."/>
            <person name="Coute Y."/>
            <person name="Abergel C."/>
            <person name="Claverie J.M."/>
        </authorList>
    </citation>
    <scope>NUCLEOTIDE SEQUENCE [LARGE SCALE GENOMIC DNA]</scope>
    <source>
        <strain evidence="2">Neocaledonia</strain>
    </source>
</reference>
<dbReference type="RefSeq" id="YP_009482209.1">
    <property type="nucleotide sequence ID" value="NC_037666.1"/>
</dbReference>
<dbReference type="EMBL" id="MG011690">
    <property type="protein sequence ID" value="AVK76206.1"/>
    <property type="molecule type" value="Genomic_DNA"/>
</dbReference>
<accession>A0A2U7UCP0</accession>
<sequence length="277" mass="30162">MVRPSHTLRASYGKATPAMLLTKIILLVCAFGLAVASLFAHGTIFEQVRVATSPFEWACLVAFGAMAIFLALLGLERYVRGAIRQDIPPDGPPAPWADRDFGSAKTTQLLPTGVWPLDCRCGRDRKQSILGGAGCQFDHPGEPTERFYLTVVWCHSCESVDFALQHYNSDSDASDEYGDAVAQLTGQRGFGNAQTTTEWGKVVNDEPDEGLPLLTPLQQHPCHKAQGLVAHTLLASVKLSGWSRVCGVPFPSEALFEVLRCKSCGALCGRKVRRARF</sequence>
<dbReference type="Proteomes" id="UP000249287">
    <property type="component" value="Segment"/>
</dbReference>
<proteinExistence type="predicted"/>
<organism evidence="2">
    <name type="scientific">Pandoravirus neocaledonia</name>
    <dbReference type="NCBI Taxonomy" id="2107708"/>
    <lineage>
        <taxon>Viruses</taxon>
        <taxon>Pandoravirus</taxon>
    </lineage>
</organism>
<feature type="transmembrane region" description="Helical" evidence="1">
    <location>
        <begin position="20"/>
        <end position="43"/>
    </location>
</feature>
<evidence type="ECO:0000313" key="2">
    <source>
        <dbReference type="EMBL" id="AVK76206.1"/>
    </source>
</evidence>
<keyword evidence="1" id="KW-1133">Transmembrane helix</keyword>
<feature type="transmembrane region" description="Helical" evidence="1">
    <location>
        <begin position="55"/>
        <end position="75"/>
    </location>
</feature>
<dbReference type="GeneID" id="36842919"/>
<keyword evidence="1" id="KW-0472">Membrane</keyword>
<name>A0A2U7UCP0_9VIRU</name>